<feature type="domain" description="F-box" evidence="1">
    <location>
        <begin position="1"/>
        <end position="47"/>
    </location>
</feature>
<dbReference type="InterPro" id="IPR006527">
    <property type="entry name" value="F-box-assoc_dom_typ1"/>
</dbReference>
<protein>
    <recommendedName>
        <fullName evidence="1">F-box domain-containing protein</fullName>
    </recommendedName>
</protein>
<comment type="caution">
    <text evidence="2">The sequence shown here is derived from an EMBL/GenBank/DDBJ whole genome shotgun (WGS) entry which is preliminary data.</text>
</comment>
<dbReference type="AlphaFoldDB" id="A0ABC8JTT7"/>
<dbReference type="NCBIfam" id="TIGR01640">
    <property type="entry name" value="F_box_assoc_1"/>
    <property type="match status" value="1"/>
</dbReference>
<dbReference type="CDD" id="cd22157">
    <property type="entry name" value="F-box_AtFBW1-like"/>
    <property type="match status" value="1"/>
</dbReference>
<dbReference type="PROSITE" id="PS50181">
    <property type="entry name" value="FBOX"/>
    <property type="match status" value="1"/>
</dbReference>
<gene>
    <name evidence="2" type="ORF">ERUC_LOCUS15188</name>
</gene>
<dbReference type="EMBL" id="CAKOAT010141820">
    <property type="protein sequence ID" value="CAH8339595.1"/>
    <property type="molecule type" value="Genomic_DNA"/>
</dbReference>
<reference evidence="2 3" key="1">
    <citation type="submission" date="2022-03" db="EMBL/GenBank/DDBJ databases">
        <authorList>
            <person name="Macdonald S."/>
            <person name="Ahmed S."/>
            <person name="Newling K."/>
        </authorList>
    </citation>
    <scope>NUCLEOTIDE SEQUENCE [LARGE SCALE GENOMIC DNA]</scope>
</reference>
<dbReference type="PANTHER" id="PTHR31672:SF13">
    <property type="entry name" value="F-BOX PROTEIN CPR30-LIKE"/>
    <property type="match status" value="1"/>
</dbReference>
<dbReference type="Gene3D" id="1.20.1280.50">
    <property type="match status" value="1"/>
</dbReference>
<dbReference type="Pfam" id="PF00646">
    <property type="entry name" value="F-box"/>
    <property type="match status" value="1"/>
</dbReference>
<evidence type="ECO:0000313" key="2">
    <source>
        <dbReference type="EMBL" id="CAH8339595.1"/>
    </source>
</evidence>
<dbReference type="InterPro" id="IPR017451">
    <property type="entry name" value="F-box-assoc_interact_dom"/>
</dbReference>
<dbReference type="Proteomes" id="UP001642260">
    <property type="component" value="Unassembled WGS sequence"/>
</dbReference>
<proteinExistence type="predicted"/>
<keyword evidence="3" id="KW-1185">Reference proteome</keyword>
<dbReference type="InterPro" id="IPR001810">
    <property type="entry name" value="F-box_dom"/>
</dbReference>
<dbReference type="SUPFAM" id="SSF81383">
    <property type="entry name" value="F-box domain"/>
    <property type="match status" value="1"/>
</dbReference>
<dbReference type="InterPro" id="IPR036047">
    <property type="entry name" value="F-box-like_dom_sf"/>
</dbReference>
<evidence type="ECO:0000313" key="3">
    <source>
        <dbReference type="Proteomes" id="UP001642260"/>
    </source>
</evidence>
<organism evidence="2 3">
    <name type="scientific">Eruca vesicaria subsp. sativa</name>
    <name type="common">Garden rocket</name>
    <name type="synonym">Eruca sativa</name>
    <dbReference type="NCBI Taxonomy" id="29727"/>
    <lineage>
        <taxon>Eukaryota</taxon>
        <taxon>Viridiplantae</taxon>
        <taxon>Streptophyta</taxon>
        <taxon>Embryophyta</taxon>
        <taxon>Tracheophyta</taxon>
        <taxon>Spermatophyta</taxon>
        <taxon>Magnoliopsida</taxon>
        <taxon>eudicotyledons</taxon>
        <taxon>Gunneridae</taxon>
        <taxon>Pentapetalae</taxon>
        <taxon>rosids</taxon>
        <taxon>malvids</taxon>
        <taxon>Brassicales</taxon>
        <taxon>Brassicaceae</taxon>
        <taxon>Brassiceae</taxon>
        <taxon>Eruca</taxon>
    </lineage>
</organism>
<accession>A0ABC8JTT7</accession>
<sequence>MANQEKLPWDLIEEILSCVPPESLVRFKTVCKQWNALLNDKRFIKKHQTKMTYLFILATKSKIYSVSINPKIEVRDLTLDIPALESQLPILLIDCNGLLLCDMGKKGMVWNPWLRQTIWVEHEGNHRNFQFKGIGYDDDNGYKTLASHRTETDPTKTFWKTLDFSSNTWKDQSNLMKSSGITSSTTEESKHVIIHRTSGVSLNGTWYRVASNDNTKYLFFIVNFDFTKETFNQFCDLPCEDNKDNDAIVLRVFTGDRFSLLKQAHLTKKIQIWVTKNKIHKLGGRDVKWMNFMEVSVPNFPDLTAPSYFINDKKLVVCSCDKDGRAWIYVVENNKLISKTKIDLVVDLWPSHCSFIPSLVSVPEKKQSD</sequence>
<dbReference type="Pfam" id="PF07734">
    <property type="entry name" value="FBA_1"/>
    <property type="match status" value="1"/>
</dbReference>
<name>A0ABC8JTT7_ERUVS</name>
<evidence type="ECO:0000259" key="1">
    <source>
        <dbReference type="PROSITE" id="PS50181"/>
    </source>
</evidence>
<dbReference type="InterPro" id="IPR050796">
    <property type="entry name" value="SCF_F-box_component"/>
</dbReference>
<dbReference type="SMART" id="SM00256">
    <property type="entry name" value="FBOX"/>
    <property type="match status" value="1"/>
</dbReference>
<dbReference type="PANTHER" id="PTHR31672">
    <property type="entry name" value="BNACNNG10540D PROTEIN"/>
    <property type="match status" value="1"/>
</dbReference>